<dbReference type="InterPro" id="IPR010982">
    <property type="entry name" value="Lambda_DNA-bd_dom_sf"/>
</dbReference>
<reference evidence="2 3" key="1">
    <citation type="submission" date="2006-02" db="EMBL/GenBank/DDBJ databases">
        <authorList>
            <person name="Murray A."/>
            <person name="Staley J."/>
            <person name="Ferriera S."/>
            <person name="Johnson J."/>
            <person name="Kravitz S."/>
            <person name="Halpern A."/>
            <person name="Remington K."/>
            <person name="Beeson K."/>
            <person name="Tran B."/>
            <person name="Rogers Y.-H."/>
            <person name="Friedman R."/>
            <person name="Venter J.C."/>
        </authorList>
    </citation>
    <scope>NUCLEOTIDE SEQUENCE [LARGE SCALE GENOMIC DNA]</scope>
    <source>
        <strain evidence="2 3">23-P</strain>
    </source>
</reference>
<dbReference type="Gene3D" id="1.10.260.40">
    <property type="entry name" value="lambda repressor-like DNA-binding domains"/>
    <property type="match status" value="1"/>
</dbReference>
<evidence type="ECO:0000259" key="1">
    <source>
        <dbReference type="PROSITE" id="PS50943"/>
    </source>
</evidence>
<keyword evidence="3" id="KW-1185">Reference proteome</keyword>
<dbReference type="RefSeq" id="WP_004569260.1">
    <property type="nucleotide sequence ID" value="NZ_CH724148.1"/>
</dbReference>
<gene>
    <name evidence="2" type="ORF">PI23P_03172</name>
</gene>
<dbReference type="GO" id="GO:0003677">
    <property type="term" value="F:DNA binding"/>
    <property type="evidence" value="ECO:0007669"/>
    <property type="project" value="InterPro"/>
</dbReference>
<proteinExistence type="predicted"/>
<dbReference type="InterPro" id="IPR001387">
    <property type="entry name" value="Cro/C1-type_HTH"/>
</dbReference>
<evidence type="ECO:0000313" key="2">
    <source>
        <dbReference type="EMBL" id="EAR13462.1"/>
    </source>
</evidence>
<dbReference type="PROSITE" id="PS50943">
    <property type="entry name" value="HTH_CROC1"/>
    <property type="match status" value="1"/>
</dbReference>
<dbReference type="CDD" id="cd00093">
    <property type="entry name" value="HTH_XRE"/>
    <property type="match status" value="1"/>
</dbReference>
<dbReference type="EMBL" id="AAOG01000001">
    <property type="protein sequence ID" value="EAR13462.1"/>
    <property type="molecule type" value="Genomic_DNA"/>
</dbReference>
<dbReference type="HOGENOM" id="CLU_2524692_0_0_10"/>
<sequence length="84" mass="9760">MATRKHPGVGQRTIVDQTKIGESGYFKIENGRTKLDLQELFEVLGLLEISPEELLKEINYTKGKDYKKPKTIVVLGFYFFTRFF</sequence>
<accession>A4BWX1</accession>
<name>A4BWX1_9FLAO</name>
<dbReference type="OrthoDB" id="1261587at2"/>
<dbReference type="Proteomes" id="UP000003053">
    <property type="component" value="Unassembled WGS sequence"/>
</dbReference>
<protein>
    <recommendedName>
        <fullName evidence="1">HTH cro/C1-type domain-containing protein</fullName>
    </recommendedName>
</protein>
<evidence type="ECO:0000313" key="3">
    <source>
        <dbReference type="Proteomes" id="UP000003053"/>
    </source>
</evidence>
<feature type="domain" description="HTH cro/C1-type" evidence="1">
    <location>
        <begin position="27"/>
        <end position="54"/>
    </location>
</feature>
<dbReference type="SUPFAM" id="SSF47413">
    <property type="entry name" value="lambda repressor-like DNA-binding domains"/>
    <property type="match status" value="1"/>
</dbReference>
<organism evidence="2 3">
    <name type="scientific">Polaribacter irgensii 23-P</name>
    <dbReference type="NCBI Taxonomy" id="313594"/>
    <lineage>
        <taxon>Bacteria</taxon>
        <taxon>Pseudomonadati</taxon>
        <taxon>Bacteroidota</taxon>
        <taxon>Flavobacteriia</taxon>
        <taxon>Flavobacteriales</taxon>
        <taxon>Flavobacteriaceae</taxon>
    </lineage>
</organism>
<comment type="caution">
    <text evidence="2">The sequence shown here is derived from an EMBL/GenBank/DDBJ whole genome shotgun (WGS) entry which is preliminary data.</text>
</comment>
<dbReference type="AlphaFoldDB" id="A4BWX1"/>